<dbReference type="EMBL" id="PFAR01000014">
    <property type="protein sequence ID" value="PIR93370.1"/>
    <property type="molecule type" value="Genomic_DNA"/>
</dbReference>
<dbReference type="InterPro" id="IPR003156">
    <property type="entry name" value="DHHA1_dom"/>
</dbReference>
<dbReference type="Pfam" id="PF01368">
    <property type="entry name" value="DHH"/>
    <property type="match status" value="1"/>
</dbReference>
<name>A0A2H0V4U1_9BACT</name>
<dbReference type="Gene3D" id="3.10.310.30">
    <property type="match status" value="1"/>
</dbReference>
<evidence type="ECO:0000259" key="1">
    <source>
        <dbReference type="Pfam" id="PF01368"/>
    </source>
</evidence>
<dbReference type="InterPro" id="IPR001667">
    <property type="entry name" value="DDH_dom"/>
</dbReference>
<dbReference type="GO" id="GO:0003676">
    <property type="term" value="F:nucleic acid binding"/>
    <property type="evidence" value="ECO:0007669"/>
    <property type="project" value="InterPro"/>
</dbReference>
<gene>
    <name evidence="3" type="ORF">COT99_01215</name>
</gene>
<dbReference type="Pfam" id="PF02272">
    <property type="entry name" value="DHHA1"/>
    <property type="match status" value="1"/>
</dbReference>
<reference evidence="4" key="1">
    <citation type="submission" date="2017-09" db="EMBL/GenBank/DDBJ databases">
        <title>Depth-based differentiation of microbial function through sediment-hosted aquifers and enrichment of novel symbionts in the deep terrestrial subsurface.</title>
        <authorList>
            <person name="Probst A.J."/>
            <person name="Ladd B."/>
            <person name="Jarett J.K."/>
            <person name="Geller-Mcgrath D.E."/>
            <person name="Sieber C.M.K."/>
            <person name="Emerson J.B."/>
            <person name="Anantharaman K."/>
            <person name="Thomas B.C."/>
            <person name="Malmstrom R."/>
            <person name="Stieglmeier M."/>
            <person name="Klingl A."/>
            <person name="Woyke T."/>
            <person name="Ryan C.M."/>
            <person name="Banfield J.F."/>
        </authorList>
    </citation>
    <scope>NUCLEOTIDE SEQUENCE [LARGE SCALE GENOMIC DNA]</scope>
</reference>
<organism evidence="3 4">
    <name type="scientific">Candidatus Falkowbacteria bacterium CG10_big_fil_rev_8_21_14_0_10_43_10</name>
    <dbReference type="NCBI Taxonomy" id="1974567"/>
    <lineage>
        <taxon>Bacteria</taxon>
        <taxon>Candidatus Falkowiibacteriota</taxon>
    </lineage>
</organism>
<accession>A0A2H0V4U1</accession>
<dbReference type="SUPFAM" id="SSF64182">
    <property type="entry name" value="DHH phosphoesterases"/>
    <property type="match status" value="1"/>
</dbReference>
<evidence type="ECO:0000313" key="3">
    <source>
        <dbReference type="EMBL" id="PIR93370.1"/>
    </source>
</evidence>
<proteinExistence type="predicted"/>
<dbReference type="AlphaFoldDB" id="A0A2H0V4U1"/>
<evidence type="ECO:0000313" key="4">
    <source>
        <dbReference type="Proteomes" id="UP000228626"/>
    </source>
</evidence>
<sequence>MDKKIYSQILDKIKSSRNILITTHENPDGDAVASVCVAAELLGGLGKKYYIFCNDKPEPGLLFLPHAESIATKADDIPFETIDLVIALDCSKLERSRIDEQIRRAEIFTINIDHHISNCQFGNLSLVDPDAAATTQIIYEFLKQVKISINRVMANCILTGIITDTGNFAYASTDSHTFDVASEMLIKGANVREVLNYTSKNKNLRILKAWGFALSRLQYNKKYDIVFTVLTQENLQGLGIAKQELEGLANFFNNLKDAKIVLVLYELGDGCVKGSLRTNKDNVDVSRLAGIFGGGGHKKAAGFEIEGKLEKINDNWQIV</sequence>
<dbReference type="PANTHER" id="PTHR47618">
    <property type="entry name" value="BIFUNCTIONAL OLIGORIBONUCLEASE AND PAP PHOSPHATASE NRNA"/>
    <property type="match status" value="1"/>
</dbReference>
<protein>
    <submittedName>
        <fullName evidence="3">Uncharacterized protein</fullName>
    </submittedName>
</protein>
<feature type="domain" description="DHHA1" evidence="2">
    <location>
        <begin position="237"/>
        <end position="312"/>
    </location>
</feature>
<feature type="domain" description="DDH" evidence="1">
    <location>
        <begin position="18"/>
        <end position="161"/>
    </location>
</feature>
<dbReference type="InterPro" id="IPR038763">
    <property type="entry name" value="DHH_sf"/>
</dbReference>
<dbReference type="PANTHER" id="PTHR47618:SF1">
    <property type="entry name" value="BIFUNCTIONAL OLIGORIBONUCLEASE AND PAP PHOSPHATASE NRNA"/>
    <property type="match status" value="1"/>
</dbReference>
<dbReference type="Proteomes" id="UP000228626">
    <property type="component" value="Unassembled WGS sequence"/>
</dbReference>
<dbReference type="InterPro" id="IPR051319">
    <property type="entry name" value="Oligoribo/pAp-PDE_c-di-AMP_PDE"/>
</dbReference>
<comment type="caution">
    <text evidence="3">The sequence shown here is derived from an EMBL/GenBank/DDBJ whole genome shotgun (WGS) entry which is preliminary data.</text>
</comment>
<evidence type="ECO:0000259" key="2">
    <source>
        <dbReference type="Pfam" id="PF02272"/>
    </source>
</evidence>
<dbReference type="Gene3D" id="3.90.1640.10">
    <property type="entry name" value="inorganic pyrophosphatase (n-terminal core)"/>
    <property type="match status" value="1"/>
</dbReference>